<evidence type="ECO:0000313" key="6">
    <source>
        <dbReference type="Proteomes" id="UP000005753"/>
    </source>
</evidence>
<comment type="similarity">
    <text evidence="1">Belongs to the class IV-like SAM-binding methyltransferase superfamily. RNA methyltransferase TrmH family.</text>
</comment>
<dbReference type="InterPro" id="IPR029028">
    <property type="entry name" value="Alpha/beta_knot_MTases"/>
</dbReference>
<evidence type="ECO:0000256" key="2">
    <source>
        <dbReference type="ARBA" id="ARBA00022603"/>
    </source>
</evidence>
<dbReference type="EMBL" id="CM001487">
    <property type="protein sequence ID" value="EIM57819.1"/>
    <property type="molecule type" value="Genomic_DNA"/>
</dbReference>
<dbReference type="GO" id="GO:0008173">
    <property type="term" value="F:RNA methyltransferase activity"/>
    <property type="evidence" value="ECO:0007669"/>
    <property type="project" value="InterPro"/>
</dbReference>
<protein>
    <submittedName>
        <fullName evidence="5">rRNA methylase</fullName>
    </submittedName>
</protein>
<dbReference type="InterPro" id="IPR029026">
    <property type="entry name" value="tRNA_m1G_MTases_N"/>
</dbReference>
<evidence type="ECO:0000259" key="4">
    <source>
        <dbReference type="SMART" id="SM00967"/>
    </source>
</evidence>
<evidence type="ECO:0000313" key="5">
    <source>
        <dbReference type="EMBL" id="EIM57819.1"/>
    </source>
</evidence>
<dbReference type="Gene3D" id="3.30.1330.30">
    <property type="match status" value="1"/>
</dbReference>
<dbReference type="InterPro" id="IPR053888">
    <property type="entry name" value="MRM3-like_sub_bind"/>
</dbReference>
<dbReference type="InterPro" id="IPR013123">
    <property type="entry name" value="SpoU_subst-bd"/>
</dbReference>
<name>I5AVJ6_EUBC6</name>
<dbReference type="GO" id="GO:0003723">
    <property type="term" value="F:RNA binding"/>
    <property type="evidence" value="ECO:0007669"/>
    <property type="project" value="InterPro"/>
</dbReference>
<accession>I5AVJ6</accession>
<dbReference type="AlphaFoldDB" id="I5AVJ6"/>
<dbReference type="OrthoDB" id="9794400at2"/>
<dbReference type="STRING" id="633697.EubceDRAFT1_2049"/>
<organism evidence="5 6">
    <name type="scientific">Eubacterium cellulosolvens (strain ATCC 43171 / JCM 9499 / 6)</name>
    <name type="common">Cillobacterium cellulosolvens</name>
    <dbReference type="NCBI Taxonomy" id="633697"/>
    <lineage>
        <taxon>Bacteria</taxon>
        <taxon>Bacillati</taxon>
        <taxon>Bacillota</taxon>
        <taxon>Clostridia</taxon>
        <taxon>Eubacteriales</taxon>
        <taxon>Eubacteriaceae</taxon>
        <taxon>Eubacterium</taxon>
    </lineage>
</organism>
<dbReference type="InterPro" id="IPR029064">
    <property type="entry name" value="Ribosomal_eL30-like_sf"/>
</dbReference>
<keyword evidence="6" id="KW-1185">Reference proteome</keyword>
<dbReference type="CDD" id="cd18095">
    <property type="entry name" value="SpoU-like_rRNA-MTase"/>
    <property type="match status" value="1"/>
</dbReference>
<dbReference type="GO" id="GO:0032259">
    <property type="term" value="P:methylation"/>
    <property type="evidence" value="ECO:0007669"/>
    <property type="project" value="UniProtKB-KW"/>
</dbReference>
<dbReference type="PANTHER" id="PTHR43191">
    <property type="entry name" value="RRNA METHYLTRANSFERASE 3"/>
    <property type="match status" value="1"/>
</dbReference>
<dbReference type="eggNOG" id="COG0566">
    <property type="taxonomic scope" value="Bacteria"/>
</dbReference>
<evidence type="ECO:0000256" key="1">
    <source>
        <dbReference type="ARBA" id="ARBA00007228"/>
    </source>
</evidence>
<keyword evidence="2 5" id="KW-0489">Methyltransferase</keyword>
<sequence length="263" mass="29412">MITSASNQQIKRVIQLNAKAKSRREEGCFVAEGIKLFRETPAALRDRVFVEASFAEDDQHREIMEEVRKGSFEVVEDRVFEKMCDTRTPQGILTIARMPEYRAEELLGSEGHVPLILVLEDLQDPGNLGTIIRTAEGAGVTGIFMSNKTADPFQPKVIRSTMGSIYRVPFIREEDLCARLDWLREREVYAYAAHLKGENSYNQEDYRKGTAFLIGNEGNGLSDQLAGKAAHLIRIPMEGQVESLNAAVAAALLMYTAHGQRHA</sequence>
<dbReference type="SMART" id="SM00967">
    <property type="entry name" value="SpoU_sub_bind"/>
    <property type="match status" value="1"/>
</dbReference>
<gene>
    <name evidence="5" type="ORF">EubceDRAFT1_2049</name>
</gene>
<reference evidence="5 6" key="2">
    <citation type="submission" date="2012-02" db="EMBL/GenBank/DDBJ databases">
        <title>Improved High-Quality Draft sequence of Eubacterium cellulosolvens 6.</title>
        <authorList>
            <consortium name="US DOE Joint Genome Institute"/>
            <person name="Lucas S."/>
            <person name="Han J."/>
            <person name="Lapidus A."/>
            <person name="Cheng J.-F."/>
            <person name="Goodwin L."/>
            <person name="Pitluck S."/>
            <person name="Peters L."/>
            <person name="Mikhailova N."/>
            <person name="Gu W."/>
            <person name="Detter J.C."/>
            <person name="Han C."/>
            <person name="Tapia R."/>
            <person name="Land M."/>
            <person name="Hauser L."/>
            <person name="Kyrpides N."/>
            <person name="Ivanova N."/>
            <person name="Pagani I."/>
            <person name="Johnson E."/>
            <person name="Mukhopadhyay B."/>
            <person name="Anderson I."/>
            <person name="Woyke T."/>
        </authorList>
    </citation>
    <scope>NUCLEOTIDE SEQUENCE [LARGE SCALE GENOMIC DNA]</scope>
    <source>
        <strain evidence="5 6">6</strain>
    </source>
</reference>
<dbReference type="HOGENOM" id="CLU_021322_3_1_9"/>
<dbReference type="PANTHER" id="PTHR43191:SF2">
    <property type="entry name" value="RRNA METHYLTRANSFERASE 3, MITOCHONDRIAL"/>
    <property type="match status" value="1"/>
</dbReference>
<dbReference type="SUPFAM" id="SSF75217">
    <property type="entry name" value="alpha/beta knot"/>
    <property type="match status" value="1"/>
</dbReference>
<dbReference type="InterPro" id="IPR001537">
    <property type="entry name" value="SpoU_MeTrfase"/>
</dbReference>
<dbReference type="Proteomes" id="UP000005753">
    <property type="component" value="Chromosome"/>
</dbReference>
<proteinExistence type="inferred from homology"/>
<dbReference type="Gene3D" id="3.40.1280.10">
    <property type="match status" value="1"/>
</dbReference>
<dbReference type="Pfam" id="PF00588">
    <property type="entry name" value="SpoU_methylase"/>
    <property type="match status" value="1"/>
</dbReference>
<dbReference type="SUPFAM" id="SSF55315">
    <property type="entry name" value="L30e-like"/>
    <property type="match status" value="1"/>
</dbReference>
<dbReference type="InterPro" id="IPR051259">
    <property type="entry name" value="rRNA_Methyltransferase"/>
</dbReference>
<feature type="domain" description="RNA 2-O ribose methyltransferase substrate binding" evidence="4">
    <location>
        <begin position="30"/>
        <end position="102"/>
    </location>
</feature>
<dbReference type="GO" id="GO:0006396">
    <property type="term" value="P:RNA processing"/>
    <property type="evidence" value="ECO:0007669"/>
    <property type="project" value="InterPro"/>
</dbReference>
<evidence type="ECO:0000256" key="3">
    <source>
        <dbReference type="ARBA" id="ARBA00022679"/>
    </source>
</evidence>
<keyword evidence="3" id="KW-0808">Transferase</keyword>
<dbReference type="Pfam" id="PF22435">
    <property type="entry name" value="MRM3-like_sub_bind"/>
    <property type="match status" value="1"/>
</dbReference>
<reference evidence="5 6" key="1">
    <citation type="submission" date="2010-08" db="EMBL/GenBank/DDBJ databases">
        <authorList>
            <consortium name="US DOE Joint Genome Institute (JGI-PGF)"/>
            <person name="Lucas S."/>
            <person name="Copeland A."/>
            <person name="Lapidus A."/>
            <person name="Cheng J.-F."/>
            <person name="Bruce D."/>
            <person name="Goodwin L."/>
            <person name="Pitluck S."/>
            <person name="Land M.L."/>
            <person name="Hauser L."/>
            <person name="Chang Y.-J."/>
            <person name="Anderson I.J."/>
            <person name="Johnson E."/>
            <person name="Mulhopadhyay B."/>
            <person name="Kyrpides N."/>
            <person name="Woyke T.J."/>
        </authorList>
    </citation>
    <scope>NUCLEOTIDE SEQUENCE [LARGE SCALE GENOMIC DNA]</scope>
    <source>
        <strain evidence="5 6">6</strain>
    </source>
</reference>
<dbReference type="GO" id="GO:0005737">
    <property type="term" value="C:cytoplasm"/>
    <property type="evidence" value="ECO:0007669"/>
    <property type="project" value="UniProtKB-ARBA"/>
</dbReference>